<gene>
    <name evidence="2" type="ORF">SLU01_28400</name>
</gene>
<evidence type="ECO:0000256" key="1">
    <source>
        <dbReference type="SAM" id="Phobius"/>
    </source>
</evidence>
<dbReference type="Proteomes" id="UP000321901">
    <property type="component" value="Unassembled WGS sequence"/>
</dbReference>
<keyword evidence="1" id="KW-0472">Membrane</keyword>
<dbReference type="RefSeq" id="WP_147059447.1">
    <property type="nucleotide sequence ID" value="NZ_BJYL01000038.1"/>
</dbReference>
<dbReference type="AlphaFoldDB" id="A0A511ZAR8"/>
<feature type="transmembrane region" description="Helical" evidence="1">
    <location>
        <begin position="39"/>
        <end position="60"/>
    </location>
</feature>
<evidence type="ECO:0000313" key="2">
    <source>
        <dbReference type="EMBL" id="GEN84528.1"/>
    </source>
</evidence>
<proteinExistence type="predicted"/>
<name>A0A511ZAR8_9BACL</name>
<organism evidence="2 3">
    <name type="scientific">Sporosarcina luteola</name>
    <dbReference type="NCBI Taxonomy" id="582850"/>
    <lineage>
        <taxon>Bacteria</taxon>
        <taxon>Bacillati</taxon>
        <taxon>Bacillota</taxon>
        <taxon>Bacilli</taxon>
        <taxon>Bacillales</taxon>
        <taxon>Caryophanaceae</taxon>
        <taxon>Sporosarcina</taxon>
    </lineage>
</organism>
<keyword evidence="3" id="KW-1185">Reference proteome</keyword>
<protein>
    <submittedName>
        <fullName evidence="2">Uncharacterized protein</fullName>
    </submittedName>
</protein>
<keyword evidence="1" id="KW-0812">Transmembrane</keyword>
<reference evidence="2 3" key="1">
    <citation type="submission" date="2019-07" db="EMBL/GenBank/DDBJ databases">
        <title>Whole genome shotgun sequence of Sporosarcina luteola NBRC 105378.</title>
        <authorList>
            <person name="Hosoyama A."/>
            <person name="Uohara A."/>
            <person name="Ohji S."/>
            <person name="Ichikawa N."/>
        </authorList>
    </citation>
    <scope>NUCLEOTIDE SEQUENCE [LARGE SCALE GENOMIC DNA]</scope>
    <source>
        <strain evidence="2 3">NBRC 105378</strain>
    </source>
</reference>
<accession>A0A511ZAR8</accession>
<comment type="caution">
    <text evidence="2">The sequence shown here is derived from an EMBL/GenBank/DDBJ whole genome shotgun (WGS) entry which is preliminary data.</text>
</comment>
<sequence length="488" mass="55085">MNEVKKGLDAVSGITPSDMEDVKQRVLLGKRKQKKRNPFPAAVTVLVTAAVLFFAFNVLMDGLYTADEEEYEVNELIYDFMLRTESDGNAVAATDEIRQEVLRSMLQIDALIDYAKTRGYSEDMEAINETVAEQRVTFYADLDKEGEEKKNSILQAQTDAFGITYDEYFDVLLKWTARAEAASNWLDRHSQEESITRGEALSLFQNKYERAITAFMEQKSIPPFDLSVKSEELEGTVASIEGERVLITHEFVEDAPSKKEELILNGAASRFIIDDAAEEIALGMEIRVVYDALAYPVATQGNPVVYQNVTEWEKIGSGTEIEYLAKNEEQLSDADIETAFEMCVSALTGYYHAVWNGSGIDLDMFIENENLKQYTEKKIQSQHDLYGGLNSPVKNVEIGAWEATYTDDVNGGFLYLELPAEIKKHQGGYSEATEFLVRNVNGKLVIVDWYTGAKDSYDFMVRGENETIDDPDIWSGKEWVKRFDGMTD</sequence>
<dbReference type="EMBL" id="BJYL01000038">
    <property type="protein sequence ID" value="GEN84528.1"/>
    <property type="molecule type" value="Genomic_DNA"/>
</dbReference>
<dbReference type="OrthoDB" id="2833606at2"/>
<keyword evidence="1" id="KW-1133">Transmembrane helix</keyword>
<evidence type="ECO:0000313" key="3">
    <source>
        <dbReference type="Proteomes" id="UP000321901"/>
    </source>
</evidence>